<dbReference type="CDD" id="cd00158">
    <property type="entry name" value="RHOD"/>
    <property type="match status" value="1"/>
</dbReference>
<dbReference type="InterPro" id="IPR036873">
    <property type="entry name" value="Rhodanese-like_dom_sf"/>
</dbReference>
<reference evidence="3" key="1">
    <citation type="journal article" date="2019" name="Int. J. Syst. Evol. Microbiol.">
        <title>The Global Catalogue of Microorganisms (GCM) 10K type strain sequencing project: providing services to taxonomists for standard genome sequencing and annotation.</title>
        <authorList>
            <consortium name="The Broad Institute Genomics Platform"/>
            <consortium name="The Broad Institute Genome Sequencing Center for Infectious Disease"/>
            <person name="Wu L."/>
            <person name="Ma J."/>
        </authorList>
    </citation>
    <scope>NUCLEOTIDE SEQUENCE [LARGE SCALE GENOMIC DNA]</scope>
    <source>
        <strain evidence="3">CGMCC 4.7357</strain>
    </source>
</reference>
<evidence type="ECO:0000313" key="2">
    <source>
        <dbReference type="EMBL" id="MFC4494688.1"/>
    </source>
</evidence>
<dbReference type="Proteomes" id="UP001595997">
    <property type="component" value="Unassembled WGS sequence"/>
</dbReference>
<comment type="caution">
    <text evidence="2">The sequence shown here is derived from an EMBL/GenBank/DDBJ whole genome shotgun (WGS) entry which is preliminary data.</text>
</comment>
<evidence type="ECO:0000313" key="3">
    <source>
        <dbReference type="Proteomes" id="UP001595997"/>
    </source>
</evidence>
<dbReference type="InterPro" id="IPR001763">
    <property type="entry name" value="Rhodanese-like_dom"/>
</dbReference>
<dbReference type="EMBL" id="JBHSFH010000005">
    <property type="protein sequence ID" value="MFC4494688.1"/>
    <property type="molecule type" value="Genomic_DNA"/>
</dbReference>
<name>A0ABV9A7X2_9ACTN</name>
<proteinExistence type="predicted"/>
<protein>
    <submittedName>
        <fullName evidence="2">Rhodanese-like domain-containing protein</fullName>
    </submittedName>
</protein>
<dbReference type="PROSITE" id="PS50206">
    <property type="entry name" value="RHODANESE_3"/>
    <property type="match status" value="1"/>
</dbReference>
<dbReference type="PANTHER" id="PTHR43031:SF16">
    <property type="entry name" value="OXIDOREDUCTASE"/>
    <property type="match status" value="1"/>
</dbReference>
<dbReference type="RefSeq" id="WP_386446127.1">
    <property type="nucleotide sequence ID" value="NZ_JBHSFH010000005.1"/>
</dbReference>
<gene>
    <name evidence="2" type="ORF">ACFPA8_11150</name>
</gene>
<dbReference type="PANTHER" id="PTHR43031">
    <property type="entry name" value="FAD-DEPENDENT OXIDOREDUCTASE"/>
    <property type="match status" value="1"/>
</dbReference>
<dbReference type="SUPFAM" id="SSF52821">
    <property type="entry name" value="Rhodanese/Cell cycle control phosphatase"/>
    <property type="match status" value="1"/>
</dbReference>
<dbReference type="InterPro" id="IPR050229">
    <property type="entry name" value="GlpE_sulfurtransferase"/>
</dbReference>
<feature type="domain" description="Rhodanese" evidence="1">
    <location>
        <begin position="18"/>
        <end position="104"/>
    </location>
</feature>
<dbReference type="SMART" id="SM00450">
    <property type="entry name" value="RHOD"/>
    <property type="match status" value="1"/>
</dbReference>
<organism evidence="2 3">
    <name type="scientific">Streptomyces ovatisporus</name>
    <dbReference type="NCBI Taxonomy" id="1128682"/>
    <lineage>
        <taxon>Bacteria</taxon>
        <taxon>Bacillati</taxon>
        <taxon>Actinomycetota</taxon>
        <taxon>Actinomycetes</taxon>
        <taxon>Kitasatosporales</taxon>
        <taxon>Streptomycetaceae</taxon>
        <taxon>Streptomyces</taxon>
    </lineage>
</organism>
<dbReference type="Gene3D" id="3.40.250.10">
    <property type="entry name" value="Rhodanese-like domain"/>
    <property type="match status" value="1"/>
</dbReference>
<keyword evidence="3" id="KW-1185">Reference proteome</keyword>
<sequence>MTRTVREVTVEELEAQRNLGDVQVIDVRSPEEYATGHVPGAVNMPFEDLLAAPAASARAGAHVVCHSGRRSAEAVRALGEAGIPAVSVAGGTAAWIESGRKIEGGTP</sequence>
<accession>A0ABV9A7X2</accession>
<evidence type="ECO:0000259" key="1">
    <source>
        <dbReference type="PROSITE" id="PS50206"/>
    </source>
</evidence>
<dbReference type="Pfam" id="PF00581">
    <property type="entry name" value="Rhodanese"/>
    <property type="match status" value="1"/>
</dbReference>